<dbReference type="CDD" id="cd00448">
    <property type="entry name" value="YjgF_YER057c_UK114_family"/>
    <property type="match status" value="1"/>
</dbReference>
<evidence type="ECO:0000313" key="1">
    <source>
        <dbReference type="EMBL" id="PZD72136.1"/>
    </source>
</evidence>
<dbReference type="PANTHER" id="PTHR43857">
    <property type="entry name" value="BLR7761 PROTEIN"/>
    <property type="match status" value="1"/>
</dbReference>
<dbReference type="PANTHER" id="PTHR43857:SF1">
    <property type="entry name" value="YJGH FAMILY PROTEIN"/>
    <property type="match status" value="1"/>
</dbReference>
<dbReference type="InterPro" id="IPR035959">
    <property type="entry name" value="RutC-like_sf"/>
</dbReference>
<dbReference type="RefSeq" id="WP_110987401.1">
    <property type="nucleotide sequence ID" value="NZ_CAWNWM010000012.1"/>
</dbReference>
<dbReference type="OrthoDB" id="9803101at2"/>
<gene>
    <name evidence="1" type="ORF">C1752_03996</name>
</gene>
<keyword evidence="2" id="KW-1185">Reference proteome</keyword>
<dbReference type="Pfam" id="PF01042">
    <property type="entry name" value="Ribonuc_L-PSP"/>
    <property type="match status" value="1"/>
</dbReference>
<evidence type="ECO:0008006" key="3">
    <source>
        <dbReference type="Google" id="ProtNLM"/>
    </source>
</evidence>
<dbReference type="Proteomes" id="UP000248857">
    <property type="component" value="Unassembled WGS sequence"/>
</dbReference>
<dbReference type="AlphaFoldDB" id="A0A2W1JF93"/>
<protein>
    <recommendedName>
        <fullName evidence="3">2-iminobutanoate/2-iminopropanoate deaminase</fullName>
    </recommendedName>
</protein>
<accession>A0A2W1JF93</accession>
<evidence type="ECO:0000313" key="2">
    <source>
        <dbReference type="Proteomes" id="UP000248857"/>
    </source>
</evidence>
<comment type="caution">
    <text evidence="1">The sequence shown here is derived from an EMBL/GenBank/DDBJ whole genome shotgun (WGS) entry which is preliminary data.</text>
</comment>
<dbReference type="SUPFAM" id="SSF55298">
    <property type="entry name" value="YjgF-like"/>
    <property type="match status" value="1"/>
</dbReference>
<dbReference type="InterPro" id="IPR006175">
    <property type="entry name" value="YjgF/YER057c/UK114"/>
</dbReference>
<proteinExistence type="predicted"/>
<sequence>MNEHEIAAGLAQTPNYQYAQRIGPQLFISGQVPHDSEANLVGIGKPHVQVNQCLGNLRTLITLHGFDKRDIRQLKIYVVGDHPTLMAAWQAVTEWFNNDVPPATLLGVARLAYEHQLVEIDAMIVSEVHS</sequence>
<organism evidence="1 2">
    <name type="scientific">Acaryochloris thomasi RCC1774</name>
    <dbReference type="NCBI Taxonomy" id="1764569"/>
    <lineage>
        <taxon>Bacteria</taxon>
        <taxon>Bacillati</taxon>
        <taxon>Cyanobacteriota</taxon>
        <taxon>Cyanophyceae</taxon>
        <taxon>Acaryochloridales</taxon>
        <taxon>Acaryochloridaceae</taxon>
        <taxon>Acaryochloris</taxon>
        <taxon>Acaryochloris thomasi</taxon>
    </lineage>
</organism>
<dbReference type="Gene3D" id="3.30.1330.40">
    <property type="entry name" value="RutC-like"/>
    <property type="match status" value="1"/>
</dbReference>
<name>A0A2W1JF93_9CYAN</name>
<reference evidence="1 2" key="1">
    <citation type="journal article" date="2018" name="Sci. Rep.">
        <title>A novel species of the marine cyanobacterium Acaryochloris with a unique pigment content and lifestyle.</title>
        <authorList>
            <person name="Partensky F."/>
            <person name="Six C."/>
            <person name="Ratin M."/>
            <person name="Garczarek L."/>
            <person name="Vaulot D."/>
            <person name="Probert I."/>
            <person name="Calteau A."/>
            <person name="Gourvil P."/>
            <person name="Marie D."/>
            <person name="Grebert T."/>
            <person name="Bouchier C."/>
            <person name="Le Panse S."/>
            <person name="Gachenot M."/>
            <person name="Rodriguez F."/>
            <person name="Garrido J.L."/>
        </authorList>
    </citation>
    <scope>NUCLEOTIDE SEQUENCE [LARGE SCALE GENOMIC DNA]</scope>
    <source>
        <strain evidence="1 2">RCC1774</strain>
    </source>
</reference>
<dbReference type="EMBL" id="PQWO01000012">
    <property type="protein sequence ID" value="PZD72136.1"/>
    <property type="molecule type" value="Genomic_DNA"/>
</dbReference>